<sequence length="457" mass="47399">MAGSDHLSHPLKKRVAGLVAVPTEDSHTALSGRYAIMGEPAIIVRPATAGDVAEAIGFAKDASLAIAVRSGGHSGPAFGDYTDAMVIDLGALDRVVVRGGGLVSVGAGATWGQVAATLGAHDLAITSGDTRSVGVGGLTLGGGFGWLVRKYGLALDALEAVEIVTAAGEVAIASANLNSDLFWAVRGGGGNFGVITEFSFRAHPLPGVVAGAISISAGTSAAASTTPSTEPPFAATLRQWRDVMRTAPEELNTTFFAMPAPVGQEPSAQIVVCYGGADEAAASAAITPLHSVAGAGSHTIGPKRYADVLDDPPPPNAPVRVVALNSFCDDLSDDAIADLTAVQAQLGGVLMIRYLRGAFNRVPAEATAFAHRSAEVLLIVGVFLPQDAPQEAADRVIALWTSLEPHTYGTYGNFTLATDDMITSKMYSPATLRRLRTLKRRYDPENVFRRNHNIVPL</sequence>
<reference evidence="7 8" key="1">
    <citation type="submission" date="2018-03" db="EMBL/GenBank/DDBJ databases">
        <title>Genomic Encyclopedia of Type Strains, Phase III (KMG-III): the genomes of soil and plant-associated and newly described type strains.</title>
        <authorList>
            <person name="Whitman W."/>
        </authorList>
    </citation>
    <scope>NUCLEOTIDE SEQUENCE [LARGE SCALE GENOMIC DNA]</scope>
    <source>
        <strain evidence="7 8">CGMCC 1.12484</strain>
    </source>
</reference>
<evidence type="ECO:0000313" key="8">
    <source>
        <dbReference type="Proteomes" id="UP000237983"/>
    </source>
</evidence>
<organism evidence="7 8">
    <name type="scientific">Glaciihabitans tibetensis</name>
    <dbReference type="NCBI Taxonomy" id="1266600"/>
    <lineage>
        <taxon>Bacteria</taxon>
        <taxon>Bacillati</taxon>
        <taxon>Actinomycetota</taxon>
        <taxon>Actinomycetes</taxon>
        <taxon>Micrococcales</taxon>
        <taxon>Microbacteriaceae</taxon>
        <taxon>Glaciihabitans</taxon>
    </lineage>
</organism>
<dbReference type="GO" id="GO:0071949">
    <property type="term" value="F:FAD binding"/>
    <property type="evidence" value="ECO:0007669"/>
    <property type="project" value="InterPro"/>
</dbReference>
<name>A0A2T0VEG4_9MICO</name>
<dbReference type="GO" id="GO:0016491">
    <property type="term" value="F:oxidoreductase activity"/>
    <property type="evidence" value="ECO:0007669"/>
    <property type="project" value="UniProtKB-KW"/>
</dbReference>
<dbReference type="Gene3D" id="3.40.462.20">
    <property type="match status" value="1"/>
</dbReference>
<evidence type="ECO:0000256" key="4">
    <source>
        <dbReference type="ARBA" id="ARBA00022827"/>
    </source>
</evidence>
<dbReference type="PROSITE" id="PS00862">
    <property type="entry name" value="OX2_COVAL_FAD"/>
    <property type="match status" value="1"/>
</dbReference>
<dbReference type="Gene3D" id="3.30.43.10">
    <property type="entry name" value="Uridine Diphospho-n-acetylenolpyruvylglucosamine Reductase, domain 2"/>
    <property type="match status" value="1"/>
</dbReference>
<dbReference type="Pfam" id="PF08031">
    <property type="entry name" value="BBE"/>
    <property type="match status" value="1"/>
</dbReference>
<dbReference type="InterPro" id="IPR006094">
    <property type="entry name" value="Oxid_FAD_bind_N"/>
</dbReference>
<keyword evidence="3" id="KW-0285">Flavoprotein</keyword>
<dbReference type="InterPro" id="IPR036318">
    <property type="entry name" value="FAD-bd_PCMH-like_sf"/>
</dbReference>
<dbReference type="EMBL" id="PVTL01000004">
    <property type="protein sequence ID" value="PRY68585.1"/>
    <property type="molecule type" value="Genomic_DNA"/>
</dbReference>
<proteinExistence type="inferred from homology"/>
<comment type="cofactor">
    <cofactor evidence="1">
        <name>FAD</name>
        <dbReference type="ChEBI" id="CHEBI:57692"/>
    </cofactor>
</comment>
<dbReference type="InterPro" id="IPR050416">
    <property type="entry name" value="FAD-linked_Oxidoreductase"/>
</dbReference>
<dbReference type="SUPFAM" id="SSF55103">
    <property type="entry name" value="FAD-linked oxidases, C-terminal domain"/>
    <property type="match status" value="1"/>
</dbReference>
<keyword evidence="5" id="KW-0560">Oxidoreductase</keyword>
<dbReference type="AlphaFoldDB" id="A0A2T0VEG4"/>
<comment type="similarity">
    <text evidence="2">Belongs to the oxygen-dependent FAD-linked oxidoreductase family.</text>
</comment>
<dbReference type="Pfam" id="PF01565">
    <property type="entry name" value="FAD_binding_4"/>
    <property type="match status" value="1"/>
</dbReference>
<dbReference type="InterPro" id="IPR016164">
    <property type="entry name" value="FAD-linked_Oxase-like_C"/>
</dbReference>
<dbReference type="InterPro" id="IPR016167">
    <property type="entry name" value="FAD-bd_PCMH_sub1"/>
</dbReference>
<dbReference type="InterPro" id="IPR016169">
    <property type="entry name" value="FAD-bd_PCMH_sub2"/>
</dbReference>
<feature type="domain" description="FAD-binding PCMH-type" evidence="6">
    <location>
        <begin position="36"/>
        <end position="205"/>
    </location>
</feature>
<evidence type="ECO:0000256" key="5">
    <source>
        <dbReference type="ARBA" id="ARBA00023002"/>
    </source>
</evidence>
<protein>
    <submittedName>
        <fullName evidence="7">FAD/FMN-containing dehydrogenase</fullName>
    </submittedName>
</protein>
<keyword evidence="8" id="KW-1185">Reference proteome</keyword>
<dbReference type="InterPro" id="IPR016166">
    <property type="entry name" value="FAD-bd_PCMH"/>
</dbReference>
<dbReference type="SUPFAM" id="SSF56176">
    <property type="entry name" value="FAD-binding/transporter-associated domain-like"/>
    <property type="match status" value="1"/>
</dbReference>
<dbReference type="PANTHER" id="PTHR42973">
    <property type="entry name" value="BINDING OXIDOREDUCTASE, PUTATIVE (AFU_ORTHOLOGUE AFUA_1G17690)-RELATED"/>
    <property type="match status" value="1"/>
</dbReference>
<gene>
    <name evidence="7" type="ORF">B0I08_104288</name>
</gene>
<comment type="caution">
    <text evidence="7">The sequence shown here is derived from an EMBL/GenBank/DDBJ whole genome shotgun (WGS) entry which is preliminary data.</text>
</comment>
<dbReference type="InterPro" id="IPR012951">
    <property type="entry name" value="BBE"/>
</dbReference>
<accession>A0A2T0VEG4</accession>
<dbReference type="InterPro" id="IPR006093">
    <property type="entry name" value="Oxy_OxRdtase_FAD_BS"/>
</dbReference>
<evidence type="ECO:0000313" key="7">
    <source>
        <dbReference type="EMBL" id="PRY68585.1"/>
    </source>
</evidence>
<evidence type="ECO:0000256" key="2">
    <source>
        <dbReference type="ARBA" id="ARBA00005466"/>
    </source>
</evidence>
<dbReference type="PANTHER" id="PTHR42973:SF39">
    <property type="entry name" value="FAD-BINDING PCMH-TYPE DOMAIN-CONTAINING PROTEIN"/>
    <property type="match status" value="1"/>
</dbReference>
<dbReference type="Gene3D" id="3.30.465.10">
    <property type="match status" value="1"/>
</dbReference>
<dbReference type="RefSeq" id="WP_106212144.1">
    <property type="nucleotide sequence ID" value="NZ_PVTL01000004.1"/>
</dbReference>
<keyword evidence="4" id="KW-0274">FAD</keyword>
<dbReference type="OrthoDB" id="9775082at2"/>
<evidence type="ECO:0000256" key="3">
    <source>
        <dbReference type="ARBA" id="ARBA00022630"/>
    </source>
</evidence>
<dbReference type="Proteomes" id="UP000237983">
    <property type="component" value="Unassembled WGS sequence"/>
</dbReference>
<dbReference type="PROSITE" id="PS51387">
    <property type="entry name" value="FAD_PCMH"/>
    <property type="match status" value="1"/>
</dbReference>
<evidence type="ECO:0000256" key="1">
    <source>
        <dbReference type="ARBA" id="ARBA00001974"/>
    </source>
</evidence>
<evidence type="ECO:0000259" key="6">
    <source>
        <dbReference type="PROSITE" id="PS51387"/>
    </source>
</evidence>